<name>A0A0T5VPF2_9SPHI</name>
<dbReference type="RefSeq" id="WP_057932559.1">
    <property type="nucleotide sequence ID" value="NZ_LMZQ01000007.1"/>
</dbReference>
<dbReference type="STRING" id="687842.ASU31_12095"/>
<dbReference type="Proteomes" id="UP000051950">
    <property type="component" value="Unassembled WGS sequence"/>
</dbReference>
<reference evidence="1 2" key="1">
    <citation type="submission" date="2015-11" db="EMBL/GenBank/DDBJ databases">
        <title>Sequence of Pedobacter ginsenosidimutans.</title>
        <authorList>
            <person name="Carson E."/>
            <person name="Keyser V."/>
            <person name="Newman J."/>
            <person name="Miller J."/>
        </authorList>
    </citation>
    <scope>NUCLEOTIDE SEQUENCE [LARGE SCALE GENOMIC DNA]</scope>
    <source>
        <strain evidence="1 2">KACC 14530</strain>
    </source>
</reference>
<accession>A0A0T5VPF2</accession>
<evidence type="ECO:0000313" key="2">
    <source>
        <dbReference type="Proteomes" id="UP000051950"/>
    </source>
</evidence>
<organism evidence="1 2">
    <name type="scientific">Pedobacter ginsenosidimutans</name>
    <dbReference type="NCBI Taxonomy" id="687842"/>
    <lineage>
        <taxon>Bacteria</taxon>
        <taxon>Pseudomonadati</taxon>
        <taxon>Bacteroidota</taxon>
        <taxon>Sphingobacteriia</taxon>
        <taxon>Sphingobacteriales</taxon>
        <taxon>Sphingobacteriaceae</taxon>
        <taxon>Pedobacter</taxon>
    </lineage>
</organism>
<proteinExistence type="predicted"/>
<dbReference type="OrthoDB" id="676889at2"/>
<comment type="caution">
    <text evidence="1">The sequence shown here is derived from an EMBL/GenBank/DDBJ whole genome shotgun (WGS) entry which is preliminary data.</text>
</comment>
<dbReference type="AlphaFoldDB" id="A0A0T5VPF2"/>
<protein>
    <submittedName>
        <fullName evidence="1">Uncharacterized protein</fullName>
    </submittedName>
</protein>
<evidence type="ECO:0000313" key="1">
    <source>
        <dbReference type="EMBL" id="KRT15723.1"/>
    </source>
</evidence>
<keyword evidence="2" id="KW-1185">Reference proteome</keyword>
<sequence length="300" mass="35229">MKSTIANKEGRTAGKGFALGRLMYKFKALCLETRPNAKPENVSGYFKTVTHKIYILAITVGFLSCNNQPNQVEQTAVAKMETQTNKVDNSKYYTQQDTILIATEIGDTLKFAKSEFNKIVDEHPELFQEFPEHPDKLYYRFVNSVDFGSEQGQDVYYALYAHFLKQNNGITKYAQQRKNLIEIYSRINSLFGHFQYGGTYFGHQQMRILGYVEYSIYLFPKEKKEIEKTYDITKQKELYIKSLRQLIDDESKIDLETLGQEKSTRNLKLNSIVDELEKLITDNFYLRRTQEFHYSNYEYY</sequence>
<dbReference type="EMBL" id="LMZQ01000007">
    <property type="protein sequence ID" value="KRT15723.1"/>
    <property type="molecule type" value="Genomic_DNA"/>
</dbReference>
<gene>
    <name evidence="1" type="ORF">ASU31_12095</name>
</gene>